<dbReference type="Proteomes" id="UP000265926">
    <property type="component" value="Unassembled WGS sequence"/>
</dbReference>
<name>A0A399SU41_9BACT</name>
<dbReference type="EMBL" id="QWGR01000018">
    <property type="protein sequence ID" value="RIJ45921.1"/>
    <property type="molecule type" value="Genomic_DNA"/>
</dbReference>
<keyword evidence="3" id="KW-1185">Reference proteome</keyword>
<accession>A0A399SU41</accession>
<evidence type="ECO:0000313" key="3">
    <source>
        <dbReference type="Proteomes" id="UP000265926"/>
    </source>
</evidence>
<organism evidence="2 3">
    <name type="scientific">Maribellus luteus</name>
    <dbReference type="NCBI Taxonomy" id="2305463"/>
    <lineage>
        <taxon>Bacteria</taxon>
        <taxon>Pseudomonadati</taxon>
        <taxon>Bacteroidota</taxon>
        <taxon>Bacteroidia</taxon>
        <taxon>Marinilabiliales</taxon>
        <taxon>Prolixibacteraceae</taxon>
        <taxon>Maribellus</taxon>
    </lineage>
</organism>
<feature type="coiled-coil region" evidence="1">
    <location>
        <begin position="174"/>
        <end position="216"/>
    </location>
</feature>
<proteinExistence type="predicted"/>
<comment type="caution">
    <text evidence="2">The sequence shown here is derived from an EMBL/GenBank/DDBJ whole genome shotgun (WGS) entry which is preliminary data.</text>
</comment>
<reference evidence="2 3" key="1">
    <citation type="submission" date="2018-08" db="EMBL/GenBank/DDBJ databases">
        <title>Pallidiluteibacterium maritimus gen. nov., sp. nov., isolated from coastal sediment.</title>
        <authorList>
            <person name="Zhou L.Y."/>
        </authorList>
    </citation>
    <scope>NUCLEOTIDE SEQUENCE [LARGE SCALE GENOMIC DNA]</scope>
    <source>
        <strain evidence="2 3">XSD2</strain>
    </source>
</reference>
<dbReference type="RefSeq" id="WP_119439883.1">
    <property type="nucleotide sequence ID" value="NZ_QWGR01000018.1"/>
</dbReference>
<evidence type="ECO:0000256" key="1">
    <source>
        <dbReference type="SAM" id="Coils"/>
    </source>
</evidence>
<sequence length="253" mass="29808">MNEFYSISQENQKPDDEYQLKNLGKQTIMMIVGKPSRRNYWGETESPQSQKFYRDTNEEDYDRLFANKLLKCRPPYDLEKILDYHLNYYVEIRQGEKLRFLNQIKFVILPIIKEKNNKEIYDELITNWLDKNNMTTKKEKAAKVNLKIRDINAPMQIQMNSDNASQSQQISYDKDDILELLNLLKQDIENLNTDSKEDFELEIENAIKQLNKGKKVETRLLTIGSMIKEIGIGIFVNLVSSPLFEIMRPILGI</sequence>
<evidence type="ECO:0000313" key="2">
    <source>
        <dbReference type="EMBL" id="RIJ45921.1"/>
    </source>
</evidence>
<dbReference type="OrthoDB" id="1344571at2"/>
<dbReference type="AlphaFoldDB" id="A0A399SU41"/>
<gene>
    <name evidence="2" type="ORF">D1614_20595</name>
</gene>
<protein>
    <submittedName>
        <fullName evidence="2">Uncharacterized protein</fullName>
    </submittedName>
</protein>
<keyword evidence="1" id="KW-0175">Coiled coil</keyword>